<dbReference type="InterPro" id="IPR014729">
    <property type="entry name" value="Rossmann-like_a/b/a_fold"/>
</dbReference>
<evidence type="ECO:0000313" key="2">
    <source>
        <dbReference type="Proteomes" id="UP000806542"/>
    </source>
</evidence>
<evidence type="ECO:0000313" key="1">
    <source>
        <dbReference type="EMBL" id="MBE5040787.1"/>
    </source>
</evidence>
<protein>
    <submittedName>
        <fullName evidence="1">Uncharacterized protein</fullName>
    </submittedName>
</protein>
<comment type="caution">
    <text evidence="1">The sequence shown here is derived from an EMBL/GenBank/DDBJ whole genome shotgun (WGS) entry which is preliminary data.</text>
</comment>
<accession>A0A9D5M773</accession>
<organism evidence="1 2">
    <name type="scientific">Ructibacterium gallinarum</name>
    <dbReference type="NCBI Taxonomy" id="2779355"/>
    <lineage>
        <taxon>Bacteria</taxon>
        <taxon>Bacillati</taxon>
        <taxon>Bacillota</taxon>
        <taxon>Clostridia</taxon>
        <taxon>Eubacteriales</taxon>
        <taxon>Oscillospiraceae</taxon>
        <taxon>Ructibacterium</taxon>
    </lineage>
</organism>
<dbReference type="EMBL" id="JADCKB010000022">
    <property type="protein sequence ID" value="MBE5040787.1"/>
    <property type="molecule type" value="Genomic_DNA"/>
</dbReference>
<keyword evidence="2" id="KW-1185">Reference proteome</keyword>
<dbReference type="AlphaFoldDB" id="A0A9D5M773"/>
<dbReference type="Proteomes" id="UP000806542">
    <property type="component" value="Unassembled WGS sequence"/>
</dbReference>
<dbReference type="Gene3D" id="3.40.50.620">
    <property type="entry name" value="HUPs"/>
    <property type="match status" value="1"/>
</dbReference>
<gene>
    <name evidence="1" type="ORF">INF28_09985</name>
</gene>
<proteinExistence type="predicted"/>
<name>A0A9D5M773_9FIRM</name>
<reference evidence="1" key="1">
    <citation type="submission" date="2020-10" db="EMBL/GenBank/DDBJ databases">
        <title>ChiBAC.</title>
        <authorList>
            <person name="Zenner C."/>
            <person name="Hitch T.C.A."/>
            <person name="Clavel T."/>
        </authorList>
    </citation>
    <scope>NUCLEOTIDE SEQUENCE</scope>
    <source>
        <strain evidence="1">DSM 107454</strain>
    </source>
</reference>
<sequence>MQSTALALMSCENKTKGSLYPKVPIYDAVIFCDLGLEPYWVVQQVAFIKNACEHANIPFYIIESNLYQDYMEKFGRGHASSIPFWSIDENGKMAKMRRHCTLDYKITIIEKFLRHQLLGYRKYQRLKPEDMQAHEMHIGFSYEERKRISGQQLSKLFIKKYPLVDMQWERKDSYKYILEVWGLDTKASACCFCPFHRNYFFQYLKENLPEDYKKTVDFDRMIGEMQPHTAIKSKIYISRSRKRIEDLTDEECDDAQTFPYKEKQIWNGF</sequence>